<keyword evidence="3" id="KW-0479">Metal-binding</keyword>
<accession>A0A7E4W564</accession>
<keyword evidence="10" id="KW-0539">Nucleus</keyword>
<keyword evidence="7" id="KW-0238">DNA-binding</keyword>
<sequence length="203" mass="22827">MTETDQHEAPDGPKRCAICNHISHGYHFGVLSCRACAAFFRRTIIESKVYKCLNGTNCVINRAHVNMCRACRFLRCEESGMNKNEIQLNRDPIGHRARLKSEIPSVQKPSHGPNYIPTPSTYLSAPSNPINVPQNYNPPSLTTLERIDFGCKEYFFGQPTPGENVNDNRPSVGVATHGEFHQEDPQRVPNARLPRRETLSLVV</sequence>
<dbReference type="InterPro" id="IPR049636">
    <property type="entry name" value="HNF4-like_DBD"/>
</dbReference>
<evidence type="ECO:0000256" key="2">
    <source>
        <dbReference type="ARBA" id="ARBA00005993"/>
    </source>
</evidence>
<dbReference type="FunFam" id="3.30.50.10:FF:000030">
    <property type="entry name" value="Nuclear Hormone Receptor family"/>
    <property type="match status" value="1"/>
</dbReference>
<dbReference type="GO" id="GO:0005634">
    <property type="term" value="C:nucleus"/>
    <property type="evidence" value="ECO:0007669"/>
    <property type="project" value="UniProtKB-SubCell"/>
</dbReference>
<keyword evidence="13" id="KW-1185">Reference proteome</keyword>
<dbReference type="PROSITE" id="PS00031">
    <property type="entry name" value="NUCLEAR_REC_DBD_1"/>
    <property type="match status" value="1"/>
</dbReference>
<dbReference type="Pfam" id="PF00105">
    <property type="entry name" value="zf-C4"/>
    <property type="match status" value="1"/>
</dbReference>
<evidence type="ECO:0000256" key="10">
    <source>
        <dbReference type="ARBA" id="ARBA00023242"/>
    </source>
</evidence>
<feature type="domain" description="Nuclear receptor" evidence="12">
    <location>
        <begin position="13"/>
        <end position="88"/>
    </location>
</feature>
<keyword evidence="4" id="KW-0863">Zinc-finger</keyword>
<organism evidence="13 14">
    <name type="scientific">Panagrellus redivivus</name>
    <name type="common">Microworm</name>
    <dbReference type="NCBI Taxonomy" id="6233"/>
    <lineage>
        <taxon>Eukaryota</taxon>
        <taxon>Metazoa</taxon>
        <taxon>Ecdysozoa</taxon>
        <taxon>Nematoda</taxon>
        <taxon>Chromadorea</taxon>
        <taxon>Rhabditida</taxon>
        <taxon>Tylenchina</taxon>
        <taxon>Panagrolaimomorpha</taxon>
        <taxon>Panagrolaimoidea</taxon>
        <taxon>Panagrolaimidae</taxon>
        <taxon>Panagrellus</taxon>
    </lineage>
</organism>
<proteinExistence type="inferred from homology"/>
<dbReference type="GO" id="GO:0008270">
    <property type="term" value="F:zinc ion binding"/>
    <property type="evidence" value="ECO:0007669"/>
    <property type="project" value="UniProtKB-KW"/>
</dbReference>
<keyword evidence="5" id="KW-0862">Zinc</keyword>
<evidence type="ECO:0000256" key="3">
    <source>
        <dbReference type="ARBA" id="ARBA00022723"/>
    </source>
</evidence>
<evidence type="ECO:0000256" key="1">
    <source>
        <dbReference type="ARBA" id="ARBA00004123"/>
    </source>
</evidence>
<dbReference type="SMART" id="SM00399">
    <property type="entry name" value="ZnF_C4"/>
    <property type="match status" value="1"/>
</dbReference>
<dbReference type="WBParaSite" id="Pan_g657.t1">
    <property type="protein sequence ID" value="Pan_g657.t1"/>
    <property type="gene ID" value="Pan_g657"/>
</dbReference>
<evidence type="ECO:0000256" key="7">
    <source>
        <dbReference type="ARBA" id="ARBA00023125"/>
    </source>
</evidence>
<evidence type="ECO:0000259" key="12">
    <source>
        <dbReference type="PROSITE" id="PS51030"/>
    </source>
</evidence>
<comment type="similarity">
    <text evidence="2">Belongs to the nuclear hormone receptor family.</text>
</comment>
<dbReference type="PROSITE" id="PS51030">
    <property type="entry name" value="NUCLEAR_REC_DBD_2"/>
    <property type="match status" value="1"/>
</dbReference>
<dbReference type="GO" id="GO:0000978">
    <property type="term" value="F:RNA polymerase II cis-regulatory region sequence-specific DNA binding"/>
    <property type="evidence" value="ECO:0007669"/>
    <property type="project" value="InterPro"/>
</dbReference>
<reference evidence="13" key="1">
    <citation type="journal article" date="2013" name="Genetics">
        <title>The draft genome and transcriptome of Panagrellus redivivus are shaped by the harsh demands of a free-living lifestyle.</title>
        <authorList>
            <person name="Srinivasan J."/>
            <person name="Dillman A.R."/>
            <person name="Macchietto M.G."/>
            <person name="Heikkinen L."/>
            <person name="Lakso M."/>
            <person name="Fracchia K.M."/>
            <person name="Antoshechkin I."/>
            <person name="Mortazavi A."/>
            <person name="Wong G."/>
            <person name="Sternberg P.W."/>
        </authorList>
    </citation>
    <scope>NUCLEOTIDE SEQUENCE [LARGE SCALE GENOMIC DNA]</scope>
    <source>
        <strain evidence="13">MT8872</strain>
    </source>
</reference>
<keyword evidence="6" id="KW-0805">Transcription regulation</keyword>
<dbReference type="PANTHER" id="PTHR45680">
    <property type="entry name" value="NUCLEAR HORMONE RECEPTOR FAMILY"/>
    <property type="match status" value="1"/>
</dbReference>
<dbReference type="Proteomes" id="UP000492821">
    <property type="component" value="Unassembled WGS sequence"/>
</dbReference>
<evidence type="ECO:0000313" key="13">
    <source>
        <dbReference type="Proteomes" id="UP000492821"/>
    </source>
</evidence>
<protein>
    <submittedName>
        <fullName evidence="14">Nuclear receptor domain-containing protein</fullName>
    </submittedName>
</protein>
<dbReference type="InterPro" id="IPR013088">
    <property type="entry name" value="Znf_NHR/GATA"/>
</dbReference>
<evidence type="ECO:0000256" key="8">
    <source>
        <dbReference type="ARBA" id="ARBA00023163"/>
    </source>
</evidence>
<evidence type="ECO:0000256" key="4">
    <source>
        <dbReference type="ARBA" id="ARBA00022771"/>
    </source>
</evidence>
<name>A0A7E4W564_PANRE</name>
<evidence type="ECO:0000256" key="11">
    <source>
        <dbReference type="SAM" id="MobiDB-lite"/>
    </source>
</evidence>
<keyword evidence="9" id="KW-0675">Receptor</keyword>
<evidence type="ECO:0000313" key="14">
    <source>
        <dbReference type="WBParaSite" id="Pan_g657.t1"/>
    </source>
</evidence>
<evidence type="ECO:0000256" key="6">
    <source>
        <dbReference type="ARBA" id="ARBA00023015"/>
    </source>
</evidence>
<dbReference type="PRINTS" id="PR00047">
    <property type="entry name" value="STROIDFINGER"/>
</dbReference>
<evidence type="ECO:0000256" key="9">
    <source>
        <dbReference type="ARBA" id="ARBA00023170"/>
    </source>
</evidence>
<feature type="region of interest" description="Disordered" evidence="11">
    <location>
        <begin position="160"/>
        <end position="186"/>
    </location>
</feature>
<dbReference type="AlphaFoldDB" id="A0A7E4W564"/>
<evidence type="ECO:0000256" key="5">
    <source>
        <dbReference type="ARBA" id="ARBA00022833"/>
    </source>
</evidence>
<reference evidence="14" key="2">
    <citation type="submission" date="2020-10" db="UniProtKB">
        <authorList>
            <consortium name="WormBaseParasite"/>
        </authorList>
    </citation>
    <scope>IDENTIFICATION</scope>
</reference>
<comment type="subcellular location">
    <subcellularLocation>
        <location evidence="1">Nucleus</location>
    </subcellularLocation>
</comment>
<dbReference type="InterPro" id="IPR051152">
    <property type="entry name" value="C.elegans_Orphan_NR"/>
</dbReference>
<dbReference type="InterPro" id="IPR001628">
    <property type="entry name" value="Znf_hrmn_rcpt"/>
</dbReference>
<dbReference type="Gene3D" id="3.30.50.10">
    <property type="entry name" value="Erythroid Transcription Factor GATA-1, subunit A"/>
    <property type="match status" value="1"/>
</dbReference>
<dbReference type="PANTHER" id="PTHR45680:SF29">
    <property type="entry name" value="NUCLEAR HORMONE RECEPTOR FAMILY"/>
    <property type="match status" value="1"/>
</dbReference>
<dbReference type="GO" id="GO:0003700">
    <property type="term" value="F:DNA-binding transcription factor activity"/>
    <property type="evidence" value="ECO:0007669"/>
    <property type="project" value="InterPro"/>
</dbReference>
<dbReference type="SUPFAM" id="SSF57716">
    <property type="entry name" value="Glucocorticoid receptor-like (DNA-binding domain)"/>
    <property type="match status" value="1"/>
</dbReference>
<keyword evidence="8" id="KW-0804">Transcription</keyword>
<dbReference type="CDD" id="cd06960">
    <property type="entry name" value="NR_DBD_HNF4A"/>
    <property type="match status" value="1"/>
</dbReference>